<accession>A0A176W8G3</accession>
<dbReference type="AlphaFoldDB" id="A0A176W8G3"/>
<feature type="compositionally biased region" description="Low complexity" evidence="1">
    <location>
        <begin position="138"/>
        <end position="147"/>
    </location>
</feature>
<gene>
    <name evidence="2" type="ORF">AXG93_2090s1040</name>
</gene>
<comment type="caution">
    <text evidence="2">The sequence shown here is derived from an EMBL/GenBank/DDBJ whole genome shotgun (WGS) entry which is preliminary data.</text>
</comment>
<proteinExistence type="predicted"/>
<protein>
    <submittedName>
        <fullName evidence="2">Uncharacterized protein</fullName>
    </submittedName>
</protein>
<keyword evidence="3" id="KW-1185">Reference proteome</keyword>
<feature type="region of interest" description="Disordered" evidence="1">
    <location>
        <begin position="89"/>
        <end position="167"/>
    </location>
</feature>
<sequence>MRVDPSSREYSSPALRVMSAASVSESRAIARARAPMESVISLSHTPTISETWDRRPAQCARSFHGEAASSKAHALTDERWVREGMPSDVHMYAPGEKAPKTTAPSGDAMLSLPPKAHLIPHPPPSPAFAVVDRNGENAAAAAAAAGAPRRPEYSYPQPRPRGYRNRMIPLAPAAVNATGRAS</sequence>
<name>A0A176W8G3_MARPO</name>
<evidence type="ECO:0000313" key="3">
    <source>
        <dbReference type="Proteomes" id="UP000077202"/>
    </source>
</evidence>
<evidence type="ECO:0000313" key="2">
    <source>
        <dbReference type="EMBL" id="OAE29398.1"/>
    </source>
</evidence>
<dbReference type="EMBL" id="LVLJ01001468">
    <property type="protein sequence ID" value="OAE29398.1"/>
    <property type="molecule type" value="Genomic_DNA"/>
</dbReference>
<evidence type="ECO:0000256" key="1">
    <source>
        <dbReference type="SAM" id="MobiDB-lite"/>
    </source>
</evidence>
<organism evidence="2 3">
    <name type="scientific">Marchantia polymorpha subsp. ruderalis</name>
    <dbReference type="NCBI Taxonomy" id="1480154"/>
    <lineage>
        <taxon>Eukaryota</taxon>
        <taxon>Viridiplantae</taxon>
        <taxon>Streptophyta</taxon>
        <taxon>Embryophyta</taxon>
        <taxon>Marchantiophyta</taxon>
        <taxon>Marchantiopsida</taxon>
        <taxon>Marchantiidae</taxon>
        <taxon>Marchantiales</taxon>
        <taxon>Marchantiaceae</taxon>
        <taxon>Marchantia</taxon>
    </lineage>
</organism>
<dbReference type="Proteomes" id="UP000077202">
    <property type="component" value="Unassembled WGS sequence"/>
</dbReference>
<reference evidence="2" key="1">
    <citation type="submission" date="2016-03" db="EMBL/GenBank/DDBJ databases">
        <title>Mechanisms controlling the formation of the plant cell surface in tip-growing cells are functionally conserved among land plants.</title>
        <authorList>
            <person name="Honkanen S."/>
            <person name="Jones V.A."/>
            <person name="Morieri G."/>
            <person name="Champion C."/>
            <person name="Hetherington A.J."/>
            <person name="Kelly S."/>
            <person name="Saint-Marcoux D."/>
            <person name="Proust H."/>
            <person name="Prescott H."/>
            <person name="Dolan L."/>
        </authorList>
    </citation>
    <scope>NUCLEOTIDE SEQUENCE [LARGE SCALE GENOMIC DNA]</scope>
    <source>
        <tissue evidence="2">Whole gametophyte</tissue>
    </source>
</reference>